<dbReference type="Gene3D" id="2.80.10.50">
    <property type="match status" value="1"/>
</dbReference>
<evidence type="ECO:0000313" key="1">
    <source>
        <dbReference type="EMBL" id="KAK7051585.1"/>
    </source>
</evidence>
<reference evidence="1 2" key="1">
    <citation type="submission" date="2024-01" db="EMBL/GenBank/DDBJ databases">
        <title>A draft genome for a cacao thread blight-causing isolate of Paramarasmius palmivorus.</title>
        <authorList>
            <person name="Baruah I.K."/>
            <person name="Bukari Y."/>
            <person name="Amoako-Attah I."/>
            <person name="Meinhardt L.W."/>
            <person name="Bailey B.A."/>
            <person name="Cohen S.P."/>
        </authorList>
    </citation>
    <scope>NUCLEOTIDE SEQUENCE [LARGE SCALE GENOMIC DNA]</scope>
    <source>
        <strain evidence="1 2">GH-12</strain>
    </source>
</reference>
<gene>
    <name evidence="1" type="ORF">VNI00_004564</name>
</gene>
<dbReference type="InterPro" id="IPR035992">
    <property type="entry name" value="Ricin_B-like_lectins"/>
</dbReference>
<dbReference type="AlphaFoldDB" id="A0AAW0DJI3"/>
<accession>A0AAW0DJI3</accession>
<organism evidence="1 2">
    <name type="scientific">Paramarasmius palmivorus</name>
    <dbReference type="NCBI Taxonomy" id="297713"/>
    <lineage>
        <taxon>Eukaryota</taxon>
        <taxon>Fungi</taxon>
        <taxon>Dikarya</taxon>
        <taxon>Basidiomycota</taxon>
        <taxon>Agaricomycotina</taxon>
        <taxon>Agaricomycetes</taxon>
        <taxon>Agaricomycetidae</taxon>
        <taxon>Agaricales</taxon>
        <taxon>Marasmiineae</taxon>
        <taxon>Marasmiaceae</taxon>
        <taxon>Paramarasmius</taxon>
    </lineage>
</organism>
<name>A0AAW0DJI3_9AGAR</name>
<keyword evidence="2" id="KW-1185">Reference proteome</keyword>
<sequence length="145" mass="15115">MSATSATPATGCYLFINLEHSTVASLSNGTAGTAVRSADGGDNAGQDKRNRWNVARLANGKYTIQNYQQASFATTVGTNPTTGSNVVGSATPKQWLIKAGSDGAFTISTTSEAHPLFWGLISQDVDTEARFSIHPLDLTTADACG</sequence>
<protein>
    <recommendedName>
        <fullName evidence="3">Ricin B lectin domain-containing protein</fullName>
    </recommendedName>
</protein>
<proteinExistence type="predicted"/>
<evidence type="ECO:0008006" key="3">
    <source>
        <dbReference type="Google" id="ProtNLM"/>
    </source>
</evidence>
<comment type="caution">
    <text evidence="1">The sequence shown here is derived from an EMBL/GenBank/DDBJ whole genome shotgun (WGS) entry which is preliminary data.</text>
</comment>
<dbReference type="Proteomes" id="UP001383192">
    <property type="component" value="Unassembled WGS sequence"/>
</dbReference>
<dbReference type="SUPFAM" id="SSF50370">
    <property type="entry name" value="Ricin B-like lectins"/>
    <property type="match status" value="1"/>
</dbReference>
<dbReference type="EMBL" id="JAYKXP010000012">
    <property type="protein sequence ID" value="KAK7051585.1"/>
    <property type="molecule type" value="Genomic_DNA"/>
</dbReference>
<evidence type="ECO:0000313" key="2">
    <source>
        <dbReference type="Proteomes" id="UP001383192"/>
    </source>
</evidence>